<dbReference type="KEGG" id="marz:MARA_50700"/>
<dbReference type="RefSeq" id="WP_163922492.1">
    <property type="nucleotide sequence ID" value="NZ_AP022593.1"/>
</dbReference>
<dbReference type="AlphaFoldDB" id="A0A7I7S3W4"/>
<evidence type="ECO:0000313" key="3">
    <source>
        <dbReference type="Proteomes" id="UP000467428"/>
    </source>
</evidence>
<protein>
    <recommendedName>
        <fullName evidence="4">DUF2630 domain-containing protein</fullName>
    </recommendedName>
</protein>
<dbReference type="Pfam" id="PF10944">
    <property type="entry name" value="DUF2630"/>
    <property type="match status" value="1"/>
</dbReference>
<accession>A0A7I7S3W4</accession>
<name>A0A7I7S3W4_9MYCO</name>
<sequence length="82" mass="9549">MDKDHDILGRVDELVAEERALREKLQHKDIDETEEHQRLKAVEVQLDQCWDLLRQRRALRESGQNPDDASVRPAGTVEGYLN</sequence>
<dbReference type="Proteomes" id="UP000467428">
    <property type="component" value="Chromosome"/>
</dbReference>
<evidence type="ECO:0000256" key="1">
    <source>
        <dbReference type="SAM" id="MobiDB-lite"/>
    </source>
</evidence>
<proteinExistence type="predicted"/>
<geneLocation type="plasmid" evidence="3">
    <name>pjcm18538 dna</name>
</geneLocation>
<evidence type="ECO:0008006" key="4">
    <source>
        <dbReference type="Google" id="ProtNLM"/>
    </source>
</evidence>
<feature type="region of interest" description="Disordered" evidence="1">
    <location>
        <begin position="60"/>
        <end position="82"/>
    </location>
</feature>
<dbReference type="EMBL" id="AP022593">
    <property type="protein sequence ID" value="BBY51602.1"/>
    <property type="molecule type" value="Genomic_DNA"/>
</dbReference>
<reference evidence="2 3" key="1">
    <citation type="journal article" date="2019" name="Emerg. Microbes Infect.">
        <title>Comprehensive subspecies identification of 175 nontuberculous mycobacteria species based on 7547 genomic profiles.</title>
        <authorList>
            <person name="Matsumoto Y."/>
            <person name="Kinjo T."/>
            <person name="Motooka D."/>
            <person name="Nabeya D."/>
            <person name="Jung N."/>
            <person name="Uechi K."/>
            <person name="Horii T."/>
            <person name="Iida T."/>
            <person name="Fujita J."/>
            <person name="Nakamura S."/>
        </authorList>
    </citation>
    <scope>NUCLEOTIDE SEQUENCE [LARGE SCALE GENOMIC DNA]</scope>
    <source>
        <strain evidence="2 3">JCM 18538</strain>
    </source>
</reference>
<dbReference type="InterPro" id="IPR020311">
    <property type="entry name" value="Uncharacterised_Rv0898c"/>
</dbReference>
<gene>
    <name evidence="2" type="ORF">MARA_50700</name>
</gene>
<organism evidence="2 3">
    <name type="scientific">Mycolicibacterium arabiense</name>
    <dbReference type="NCBI Taxonomy" id="1286181"/>
    <lineage>
        <taxon>Bacteria</taxon>
        <taxon>Bacillati</taxon>
        <taxon>Actinomycetota</taxon>
        <taxon>Actinomycetes</taxon>
        <taxon>Mycobacteriales</taxon>
        <taxon>Mycobacteriaceae</taxon>
        <taxon>Mycolicibacterium</taxon>
    </lineage>
</organism>
<keyword evidence="3" id="KW-1185">Reference proteome</keyword>
<evidence type="ECO:0000313" key="2">
    <source>
        <dbReference type="EMBL" id="BBY51602.1"/>
    </source>
</evidence>